<name>A0A7S3QD96_9STRA</name>
<dbReference type="InterPro" id="IPR050365">
    <property type="entry name" value="TIM50"/>
</dbReference>
<keyword evidence="1" id="KW-0378">Hydrolase</keyword>
<dbReference type="FunFam" id="3.40.50.1000:FF:000015">
    <property type="entry name" value="CTD small phosphatase-like protein 2"/>
    <property type="match status" value="1"/>
</dbReference>
<organism evidence="7">
    <name type="scientific">Chaetoceros debilis</name>
    <dbReference type="NCBI Taxonomy" id="122233"/>
    <lineage>
        <taxon>Eukaryota</taxon>
        <taxon>Sar</taxon>
        <taxon>Stramenopiles</taxon>
        <taxon>Ochrophyta</taxon>
        <taxon>Bacillariophyta</taxon>
        <taxon>Coscinodiscophyceae</taxon>
        <taxon>Chaetocerotophycidae</taxon>
        <taxon>Chaetocerotales</taxon>
        <taxon>Chaetocerotaceae</taxon>
        <taxon>Chaetoceros</taxon>
    </lineage>
</organism>
<feature type="compositionally biased region" description="Basic and acidic residues" evidence="5">
    <location>
        <begin position="200"/>
        <end position="209"/>
    </location>
</feature>
<feature type="compositionally biased region" description="Polar residues" evidence="5">
    <location>
        <begin position="148"/>
        <end position="164"/>
    </location>
</feature>
<protein>
    <recommendedName>
        <fullName evidence="6">FCP1 homology domain-containing protein</fullName>
    </recommendedName>
</protein>
<dbReference type="Pfam" id="PF03031">
    <property type="entry name" value="NIF"/>
    <property type="match status" value="1"/>
</dbReference>
<comment type="similarity">
    <text evidence="4">Belongs to the CTDSPL2 family.</text>
</comment>
<feature type="compositionally biased region" description="Polar residues" evidence="5">
    <location>
        <begin position="172"/>
        <end position="185"/>
    </location>
</feature>
<evidence type="ECO:0000256" key="2">
    <source>
        <dbReference type="ARBA" id="ARBA00022912"/>
    </source>
</evidence>
<dbReference type="NCBIfam" id="TIGR02251">
    <property type="entry name" value="HIF-SF_euk"/>
    <property type="match status" value="1"/>
</dbReference>
<feature type="compositionally biased region" description="Acidic residues" evidence="5">
    <location>
        <begin position="445"/>
        <end position="455"/>
    </location>
</feature>
<dbReference type="Gene3D" id="3.40.50.1000">
    <property type="entry name" value="HAD superfamily/HAD-like"/>
    <property type="match status" value="1"/>
</dbReference>
<proteinExistence type="inferred from homology"/>
<keyword evidence="2" id="KW-0904">Protein phosphatase</keyword>
<dbReference type="PROSITE" id="PS50969">
    <property type="entry name" value="FCP1"/>
    <property type="match status" value="1"/>
</dbReference>
<feature type="compositionally biased region" description="Low complexity" evidence="5">
    <location>
        <begin position="1"/>
        <end position="59"/>
    </location>
</feature>
<evidence type="ECO:0000256" key="4">
    <source>
        <dbReference type="ARBA" id="ARBA00038355"/>
    </source>
</evidence>
<feature type="region of interest" description="Disordered" evidence="5">
    <location>
        <begin position="251"/>
        <end position="366"/>
    </location>
</feature>
<accession>A0A7S3QD96</accession>
<dbReference type="SMART" id="SM00577">
    <property type="entry name" value="CPDc"/>
    <property type="match status" value="1"/>
</dbReference>
<evidence type="ECO:0000256" key="1">
    <source>
        <dbReference type="ARBA" id="ARBA00022801"/>
    </source>
</evidence>
<dbReference type="EMBL" id="HBIO01023216">
    <property type="protein sequence ID" value="CAE0472988.1"/>
    <property type="molecule type" value="Transcribed_RNA"/>
</dbReference>
<dbReference type="InterPro" id="IPR004274">
    <property type="entry name" value="FCP1_dom"/>
</dbReference>
<dbReference type="GO" id="GO:0005634">
    <property type="term" value="C:nucleus"/>
    <property type="evidence" value="ECO:0007669"/>
    <property type="project" value="UniProtKB-ARBA"/>
</dbReference>
<feature type="compositionally biased region" description="Low complexity" evidence="5">
    <location>
        <begin position="79"/>
        <end position="96"/>
    </location>
</feature>
<evidence type="ECO:0000313" key="7">
    <source>
        <dbReference type="EMBL" id="CAE0472988.1"/>
    </source>
</evidence>
<feature type="compositionally biased region" description="Polar residues" evidence="5">
    <location>
        <begin position="283"/>
        <end position="320"/>
    </location>
</feature>
<reference evidence="7" key="1">
    <citation type="submission" date="2021-01" db="EMBL/GenBank/DDBJ databases">
        <authorList>
            <person name="Corre E."/>
            <person name="Pelletier E."/>
            <person name="Niang G."/>
            <person name="Scheremetjew M."/>
            <person name="Finn R."/>
            <person name="Kale V."/>
            <person name="Holt S."/>
            <person name="Cochrane G."/>
            <person name="Meng A."/>
            <person name="Brown T."/>
            <person name="Cohen L."/>
        </authorList>
    </citation>
    <scope>NUCLEOTIDE SEQUENCE</scope>
    <source>
        <strain evidence="7">MM31A-1</strain>
    </source>
</reference>
<feature type="domain" description="FCP1 homology" evidence="6">
    <location>
        <begin position="488"/>
        <end position="647"/>
    </location>
</feature>
<dbReference type="GO" id="GO:0004721">
    <property type="term" value="F:phosphoprotein phosphatase activity"/>
    <property type="evidence" value="ECO:0007669"/>
    <property type="project" value="UniProtKB-KW"/>
</dbReference>
<dbReference type="InterPro" id="IPR011948">
    <property type="entry name" value="Dullard_phosphatase"/>
</dbReference>
<sequence>MTPLHSSETASSPPTTRTPSSTNAISSSKSRTPASSAKNASSSSSASTSTSGTKTPGSSRYGSSLANPHTPIASIKRNVSSSHKSSASKSVSSASKSKSKSVSKSKDGTGHSRRSIGNNSNHSSNGGSTSHLNDIHEEQNYYHKKESSVNNGTAKRSSSLSSKVMTPVRKIQLNTPDGKNKSSSNKRSEAMSPMHPVKPVLDRHGHNNENDNCLSNNNNEDKKGTAADSDVSEANEKNGVLSSIFSPVLNFLNQKNDDDGDNAQNHAVDSGAGEVQEAIEAVANTSTDATNVSINVNGTAAGSDTFSDPSDNDRLNTSNYEVEEDHRDYQKNANNGTERERTGTDETPNTTTEYGYQQEAQSKVSNAHVTVNARSYGHGQYRYDDDGDITMDAGEEQYRHNQYQQQQYDQYQEQQRQQQYEQYQHQQSQQQQHTQQQQQHQQPAEESDDDDEDHEEEFNPYLFIKYLPQYNSVVPYPDAKICLPPKDPTDPPISLVLDLDETLVHCTVEPIPDADMTFPVFFNGIQYRVHVRTRPYLKEFLEAVRGRFEVTVFTASQEVYASELLDRIDPDGKYIKHRMFRESCLLVEGNYLKDLNVLGRDLSQSVLVDNSPHAFGYQVDNGIPIESWFDDPNDTELLKLEQFLNTLHGVKDVRSMVRSKFQTYKLIRDAM</sequence>
<feature type="region of interest" description="Disordered" evidence="5">
    <location>
        <begin position="1"/>
        <end position="235"/>
    </location>
</feature>
<dbReference type="PANTHER" id="PTHR12210">
    <property type="entry name" value="DULLARD PROTEIN PHOSPHATASE"/>
    <property type="match status" value="1"/>
</dbReference>
<feature type="compositionally biased region" description="Basic and acidic residues" evidence="5">
    <location>
        <begin position="133"/>
        <end position="147"/>
    </location>
</feature>
<gene>
    <name evidence="7" type="ORF">CDEB00056_LOCUS17841</name>
</gene>
<feature type="region of interest" description="Disordered" evidence="5">
    <location>
        <begin position="401"/>
        <end position="455"/>
    </location>
</feature>
<dbReference type="InterPro" id="IPR036412">
    <property type="entry name" value="HAD-like_sf"/>
</dbReference>
<dbReference type="SUPFAM" id="SSF56784">
    <property type="entry name" value="HAD-like"/>
    <property type="match status" value="1"/>
</dbReference>
<feature type="compositionally biased region" description="Low complexity" evidence="5">
    <location>
        <begin position="115"/>
        <end position="131"/>
    </location>
</feature>
<evidence type="ECO:0000256" key="3">
    <source>
        <dbReference type="ARBA" id="ARBA00037324"/>
    </source>
</evidence>
<dbReference type="AlphaFoldDB" id="A0A7S3QD96"/>
<dbReference type="InterPro" id="IPR023214">
    <property type="entry name" value="HAD_sf"/>
</dbReference>
<dbReference type="CDD" id="cd07521">
    <property type="entry name" value="HAD_FCP1-like"/>
    <property type="match status" value="1"/>
</dbReference>
<evidence type="ECO:0000259" key="6">
    <source>
        <dbReference type="PROSITE" id="PS50969"/>
    </source>
</evidence>
<feature type="compositionally biased region" description="Low complexity" evidence="5">
    <location>
        <begin position="401"/>
        <end position="442"/>
    </location>
</feature>
<evidence type="ECO:0000256" key="5">
    <source>
        <dbReference type="SAM" id="MobiDB-lite"/>
    </source>
</evidence>
<comment type="function">
    <text evidence="3">Probable phosphatase.</text>
</comment>
<feature type="compositionally biased region" description="Polar residues" evidence="5">
    <location>
        <begin position="354"/>
        <end position="366"/>
    </location>
</feature>